<sequence>MFISSASTINFSISLNWRQHASCIYNTCLD</sequence>
<dbReference type="HOGENOM" id="CLU_3407160_0_0_1"/>
<reference evidence="2" key="1">
    <citation type="journal article" date="2007" name="Nature">
        <title>The grapevine genome sequence suggests ancestral hexaploidization in major angiosperm phyla.</title>
        <authorList>
            <consortium name="The French-Italian Public Consortium for Grapevine Genome Characterization."/>
            <person name="Jaillon O."/>
            <person name="Aury J.-M."/>
            <person name="Noel B."/>
            <person name="Policriti A."/>
            <person name="Clepet C."/>
            <person name="Casagrande A."/>
            <person name="Choisne N."/>
            <person name="Aubourg S."/>
            <person name="Vitulo N."/>
            <person name="Jubin C."/>
            <person name="Vezzi A."/>
            <person name="Legeai F."/>
            <person name="Hugueney P."/>
            <person name="Dasilva C."/>
            <person name="Horner D."/>
            <person name="Mica E."/>
            <person name="Jublot D."/>
            <person name="Poulain J."/>
            <person name="Bruyere C."/>
            <person name="Billault A."/>
            <person name="Segurens B."/>
            <person name="Gouyvenoux M."/>
            <person name="Ugarte E."/>
            <person name="Cattonaro F."/>
            <person name="Anthouard V."/>
            <person name="Vico V."/>
            <person name="Del Fabbro C."/>
            <person name="Alaux M."/>
            <person name="Di Gaspero G."/>
            <person name="Dumas V."/>
            <person name="Felice N."/>
            <person name="Paillard S."/>
            <person name="Juman I."/>
            <person name="Moroldo M."/>
            <person name="Scalabrin S."/>
            <person name="Canaguier A."/>
            <person name="Le Clainche I."/>
            <person name="Malacrida G."/>
            <person name="Durand E."/>
            <person name="Pesole G."/>
            <person name="Laucou V."/>
            <person name="Chatelet P."/>
            <person name="Merdinoglu D."/>
            <person name="Delledonne M."/>
            <person name="Pezzotti M."/>
            <person name="Lecharny A."/>
            <person name="Scarpelli C."/>
            <person name="Artiguenave F."/>
            <person name="Pe M.E."/>
            <person name="Valle G."/>
            <person name="Morgante M."/>
            <person name="Caboche M."/>
            <person name="Adam-Blondon A.-F."/>
            <person name="Weissenbach J."/>
            <person name="Quetier F."/>
            <person name="Wincker P."/>
        </authorList>
    </citation>
    <scope>NUCLEOTIDE SEQUENCE [LARGE SCALE GENOMIC DNA]</scope>
    <source>
        <strain evidence="2">cv. Pinot noir / PN40024</strain>
    </source>
</reference>
<dbReference type="AlphaFoldDB" id="F6I7C6"/>
<accession>F6I7C6</accession>
<keyword evidence="2" id="KW-1185">Reference proteome</keyword>
<protein>
    <submittedName>
        <fullName evidence="1">Uncharacterized protein</fullName>
    </submittedName>
</protein>
<name>F6I7C6_VITVI</name>
<evidence type="ECO:0000313" key="1">
    <source>
        <dbReference type="EMBL" id="CCB62844.1"/>
    </source>
</evidence>
<dbReference type="Proteomes" id="UP000009183">
    <property type="component" value="Unassembled WGS sequence, unordered"/>
</dbReference>
<dbReference type="InParanoid" id="F6I7C6"/>
<dbReference type="EMBL" id="FN596774">
    <property type="protein sequence ID" value="CCB62844.1"/>
    <property type="molecule type" value="Genomic_DNA"/>
</dbReference>
<proteinExistence type="predicted"/>
<organism evidence="1 2">
    <name type="scientific">Vitis vinifera</name>
    <name type="common">Grape</name>
    <dbReference type="NCBI Taxonomy" id="29760"/>
    <lineage>
        <taxon>Eukaryota</taxon>
        <taxon>Viridiplantae</taxon>
        <taxon>Streptophyta</taxon>
        <taxon>Embryophyta</taxon>
        <taxon>Tracheophyta</taxon>
        <taxon>Spermatophyta</taxon>
        <taxon>Magnoliopsida</taxon>
        <taxon>eudicotyledons</taxon>
        <taxon>Gunneridae</taxon>
        <taxon>Pentapetalae</taxon>
        <taxon>rosids</taxon>
        <taxon>Vitales</taxon>
        <taxon>Vitaceae</taxon>
        <taxon>Viteae</taxon>
        <taxon>Vitis</taxon>
    </lineage>
</organism>
<evidence type="ECO:0000313" key="2">
    <source>
        <dbReference type="Proteomes" id="UP000009183"/>
    </source>
</evidence>
<gene>
    <name evidence="1" type="ORF">VIT_00s0238g00120</name>
</gene>
<dbReference type="PaxDb" id="29760-VIT_00s0238g00120.t01"/>